<evidence type="ECO:0000259" key="6">
    <source>
        <dbReference type="PROSITE" id="PS50809"/>
    </source>
</evidence>
<evidence type="ECO:0000256" key="3">
    <source>
        <dbReference type="ARBA" id="ARBA00023125"/>
    </source>
</evidence>
<keyword evidence="4 5" id="KW-0539">Nucleus</keyword>
<dbReference type="STRING" id="53326.A0A016S9B6"/>
<proteinExistence type="predicted"/>
<gene>
    <name evidence="7" type="primary">Acey_s0269.g812</name>
    <name evidence="7" type="synonym">Acey-dmd-10</name>
    <name evidence="7" type="ORF">Y032_0269g812</name>
</gene>
<dbReference type="OrthoDB" id="6162476at2759"/>
<comment type="subcellular location">
    <subcellularLocation>
        <location evidence="5">Nucleus</location>
    </subcellularLocation>
</comment>
<comment type="caution">
    <text evidence="7">The sequence shown here is derived from an EMBL/GenBank/DDBJ whole genome shotgun (WGS) entry which is preliminary data.</text>
</comment>
<dbReference type="Proteomes" id="UP000024635">
    <property type="component" value="Unassembled WGS sequence"/>
</dbReference>
<evidence type="ECO:0000313" key="8">
    <source>
        <dbReference type="Proteomes" id="UP000024635"/>
    </source>
</evidence>
<dbReference type="Gene3D" id="4.10.1040.10">
    <property type="entry name" value="DM DNA-binding domain"/>
    <property type="match status" value="1"/>
</dbReference>
<dbReference type="InterPro" id="IPR026607">
    <property type="entry name" value="DMRT"/>
</dbReference>
<evidence type="ECO:0000313" key="7">
    <source>
        <dbReference type="EMBL" id="EYB87016.1"/>
    </source>
</evidence>
<keyword evidence="2 5" id="KW-0862">Zinc</keyword>
<dbReference type="SMART" id="SM00301">
    <property type="entry name" value="DM"/>
    <property type="match status" value="1"/>
</dbReference>
<dbReference type="PANTHER" id="PTHR12322">
    <property type="entry name" value="DOUBLESEX AND MAB-3 RELATED TRANSCRIPTION FACTOR DMRT"/>
    <property type="match status" value="1"/>
</dbReference>
<dbReference type="GO" id="GO:0046872">
    <property type="term" value="F:metal ion binding"/>
    <property type="evidence" value="ECO:0007669"/>
    <property type="project" value="UniProtKB-KW"/>
</dbReference>
<evidence type="ECO:0000256" key="2">
    <source>
        <dbReference type="ARBA" id="ARBA00022833"/>
    </source>
</evidence>
<dbReference type="GO" id="GO:0005634">
    <property type="term" value="C:nucleus"/>
    <property type="evidence" value="ECO:0007669"/>
    <property type="project" value="UniProtKB-SubCell"/>
</dbReference>
<dbReference type="SUPFAM" id="SSF82927">
    <property type="entry name" value="Cysteine-rich DNA binding domain, (DM domain)"/>
    <property type="match status" value="1"/>
</dbReference>
<dbReference type="PANTHER" id="PTHR12322:SF110">
    <property type="entry name" value="DOUBLESEX- AND MAB-3-RELATED TRANSCRIPTION FACTOR DMD-10"/>
    <property type="match status" value="1"/>
</dbReference>
<keyword evidence="1 5" id="KW-0479">Metal-binding</keyword>
<organism evidence="7 8">
    <name type="scientific">Ancylostoma ceylanicum</name>
    <dbReference type="NCBI Taxonomy" id="53326"/>
    <lineage>
        <taxon>Eukaryota</taxon>
        <taxon>Metazoa</taxon>
        <taxon>Ecdysozoa</taxon>
        <taxon>Nematoda</taxon>
        <taxon>Chromadorea</taxon>
        <taxon>Rhabditida</taxon>
        <taxon>Rhabditina</taxon>
        <taxon>Rhabditomorpha</taxon>
        <taxon>Strongyloidea</taxon>
        <taxon>Ancylostomatidae</taxon>
        <taxon>Ancylostomatinae</taxon>
        <taxon>Ancylostoma</taxon>
    </lineage>
</organism>
<evidence type="ECO:0000256" key="5">
    <source>
        <dbReference type="PROSITE-ProRule" id="PRU00070"/>
    </source>
</evidence>
<dbReference type="GO" id="GO:0000978">
    <property type="term" value="F:RNA polymerase II cis-regulatory region sequence-specific DNA binding"/>
    <property type="evidence" value="ECO:0007669"/>
    <property type="project" value="TreeGrafter"/>
</dbReference>
<dbReference type="InterPro" id="IPR001275">
    <property type="entry name" value="DM_DNA-bd"/>
</dbReference>
<evidence type="ECO:0000256" key="4">
    <source>
        <dbReference type="ARBA" id="ARBA00023242"/>
    </source>
</evidence>
<dbReference type="GO" id="GO:0000981">
    <property type="term" value="F:DNA-binding transcription factor activity, RNA polymerase II-specific"/>
    <property type="evidence" value="ECO:0007669"/>
    <property type="project" value="TreeGrafter"/>
</dbReference>
<evidence type="ECO:0000256" key="1">
    <source>
        <dbReference type="ARBA" id="ARBA00022723"/>
    </source>
</evidence>
<dbReference type="EMBL" id="JARK01001605">
    <property type="protein sequence ID" value="EYB87016.1"/>
    <property type="molecule type" value="Genomic_DNA"/>
</dbReference>
<reference evidence="8" key="1">
    <citation type="journal article" date="2015" name="Nat. Genet.">
        <title>The genome and transcriptome of the zoonotic hookworm Ancylostoma ceylanicum identify infection-specific gene families.</title>
        <authorList>
            <person name="Schwarz E.M."/>
            <person name="Hu Y."/>
            <person name="Antoshechkin I."/>
            <person name="Miller M.M."/>
            <person name="Sternberg P.W."/>
            <person name="Aroian R.V."/>
        </authorList>
    </citation>
    <scope>NUCLEOTIDE SEQUENCE</scope>
    <source>
        <strain evidence="8">HY135</strain>
    </source>
</reference>
<accession>A0A016S9B6</accession>
<dbReference type="AlphaFoldDB" id="A0A016S9B6"/>
<dbReference type="InterPro" id="IPR036407">
    <property type="entry name" value="DM_DNA-bd_sf"/>
</dbReference>
<sequence>MTQLGFYPKPFELSLSALKSVFEPDNPSYSKRVPNCQKCGQHGRKSRLKGHKRICPFKECTCAKKPDRFIVFNVSANANKSKTSHKLIHAL</sequence>
<keyword evidence="8" id="KW-1185">Reference proteome</keyword>
<dbReference type="GO" id="GO:0007548">
    <property type="term" value="P:sex differentiation"/>
    <property type="evidence" value="ECO:0007669"/>
    <property type="project" value="TreeGrafter"/>
</dbReference>
<dbReference type="PROSITE" id="PS50809">
    <property type="entry name" value="DM_2"/>
    <property type="match status" value="1"/>
</dbReference>
<feature type="domain" description="DM" evidence="6">
    <location>
        <begin position="36"/>
        <end position="91"/>
    </location>
</feature>
<keyword evidence="3 5" id="KW-0238">DNA-binding</keyword>
<name>A0A016S9B6_9BILA</name>
<protein>
    <recommendedName>
        <fullName evidence="6">DM domain-containing protein</fullName>
    </recommendedName>
</protein>
<dbReference type="Pfam" id="PF00751">
    <property type="entry name" value="DM"/>
    <property type="match status" value="1"/>
</dbReference>
<feature type="DNA-binding region" description="DM" evidence="5">
    <location>
        <begin position="36"/>
        <end position="91"/>
    </location>
</feature>